<evidence type="ECO:0000313" key="13">
    <source>
        <dbReference type="Proteomes" id="UP000068832"/>
    </source>
</evidence>
<dbReference type="EMBL" id="CP008822">
    <property type="protein sequence ID" value="AIM27645.1"/>
    <property type="molecule type" value="Genomic_DNA"/>
</dbReference>
<dbReference type="EMBL" id="CP012176">
    <property type="protein sequence ID" value="AKV83476.1"/>
    <property type="molecule type" value="Genomic_DNA"/>
</dbReference>
<dbReference type="EMBL" id="CP012172">
    <property type="protein sequence ID" value="AKV74501.1"/>
    <property type="molecule type" value="Genomic_DNA"/>
</dbReference>
<evidence type="ECO:0000313" key="8">
    <source>
        <dbReference type="Proteomes" id="UP000029084"/>
    </source>
</evidence>
<protein>
    <submittedName>
        <fullName evidence="3">Conjugal transfer protein</fullName>
    </submittedName>
</protein>
<evidence type="ECO:0000313" key="10">
    <source>
        <dbReference type="Proteomes" id="UP000061362"/>
    </source>
</evidence>
<dbReference type="GeneID" id="91756007"/>
<dbReference type="RefSeq" id="WP_012021448.1">
    <property type="nucleotide sequence ID" value="NZ_AP019770.1"/>
</dbReference>
<dbReference type="OMA" id="FLEVIII"/>
<dbReference type="EMBL" id="CP012175">
    <property type="protein sequence ID" value="AKV81236.1"/>
    <property type="molecule type" value="Genomic_DNA"/>
</dbReference>
<feature type="transmembrane region" description="Helical" evidence="1">
    <location>
        <begin position="20"/>
        <end position="42"/>
    </location>
</feature>
<evidence type="ECO:0000313" key="6">
    <source>
        <dbReference type="EMBL" id="AKV81236.1"/>
    </source>
</evidence>
<feature type="transmembrane region" description="Helical" evidence="1">
    <location>
        <begin position="85"/>
        <end position="103"/>
    </location>
</feature>
<evidence type="ECO:0000313" key="9">
    <source>
        <dbReference type="Proteomes" id="UP000056255"/>
    </source>
</evidence>
<keyword evidence="1" id="KW-1133">Transmembrane helix</keyword>
<evidence type="ECO:0000313" key="2">
    <source>
        <dbReference type="EMBL" id="AIM27645.1"/>
    </source>
</evidence>
<dbReference type="Proteomes" id="UP000062475">
    <property type="component" value="Chromosome"/>
</dbReference>
<gene>
    <name evidence="2" type="ORF">HA72_1504</name>
    <name evidence="3" type="ORF">MsedA_1525</name>
    <name evidence="4" type="ORF">MsedB_1527</name>
    <name evidence="5" type="ORF">MsedC_1525</name>
    <name evidence="6" type="ORF">MsedD_1526</name>
    <name evidence="7" type="ORF">MsedE_1531</name>
</gene>
<keyword evidence="1" id="KW-0472">Membrane</keyword>
<keyword evidence="1" id="KW-0812">Transmembrane</keyword>
<dbReference type="Proteomes" id="UP000056255">
    <property type="component" value="Chromosome"/>
</dbReference>
<proteinExistence type="predicted"/>
<feature type="transmembrane region" description="Helical" evidence="1">
    <location>
        <begin position="124"/>
        <end position="147"/>
    </location>
</feature>
<dbReference type="Proteomes" id="UP000062398">
    <property type="component" value="Chromosome"/>
</dbReference>
<accession>A0A088E8M3</accession>
<dbReference type="Pfam" id="PF06939">
    <property type="entry name" value="DUF1286"/>
    <property type="match status" value="1"/>
</dbReference>
<evidence type="ECO:0000313" key="7">
    <source>
        <dbReference type="EMBL" id="AKV83476.1"/>
    </source>
</evidence>
<evidence type="ECO:0000313" key="11">
    <source>
        <dbReference type="Proteomes" id="UP000062398"/>
    </source>
</evidence>
<dbReference type="InterPro" id="IPR009705">
    <property type="entry name" value="DUF1286"/>
</dbReference>
<dbReference type="AlphaFoldDB" id="A0A088E8M3"/>
<reference evidence="10 11" key="2">
    <citation type="journal article" date="2015" name="Genome Announc.">
        <title>Complete Genome Sequences of Evolved Arsenate-Resistant Metallosphaera sedula Strains.</title>
        <authorList>
            <person name="Ai C."/>
            <person name="McCarthy S."/>
            <person name="Schackwitz W."/>
            <person name="Martin J."/>
            <person name="Lipzen A."/>
            <person name="Blum P."/>
        </authorList>
    </citation>
    <scope>NUCLEOTIDE SEQUENCE [LARGE SCALE GENOMIC DNA]</scope>
    <source>
        <strain evidence="5 11">ARS120-1</strain>
        <strain evidence="6 10">ARS120-2</strain>
        <strain evidence="3 13">ARS50-1</strain>
        <strain evidence="4 12">ARS50-2</strain>
    </source>
</reference>
<dbReference type="EMBL" id="CP012173">
    <property type="protein sequence ID" value="AKV76740.1"/>
    <property type="molecule type" value="Genomic_DNA"/>
</dbReference>
<dbReference type="Proteomes" id="UP000029084">
    <property type="component" value="Chromosome"/>
</dbReference>
<evidence type="ECO:0000313" key="3">
    <source>
        <dbReference type="EMBL" id="AKV74501.1"/>
    </source>
</evidence>
<dbReference type="EMBL" id="CP012174">
    <property type="protein sequence ID" value="AKV78991.1"/>
    <property type="molecule type" value="Genomic_DNA"/>
</dbReference>
<name>A0A088E8M3_9CREN</name>
<evidence type="ECO:0000313" key="5">
    <source>
        <dbReference type="EMBL" id="AKV78991.1"/>
    </source>
</evidence>
<dbReference type="Proteomes" id="UP000068832">
    <property type="component" value="Chromosome"/>
</dbReference>
<evidence type="ECO:0000313" key="12">
    <source>
        <dbReference type="Proteomes" id="UP000062475"/>
    </source>
</evidence>
<organism evidence="2 8">
    <name type="scientific">Metallosphaera sedula</name>
    <dbReference type="NCBI Taxonomy" id="43687"/>
    <lineage>
        <taxon>Archaea</taxon>
        <taxon>Thermoproteota</taxon>
        <taxon>Thermoprotei</taxon>
        <taxon>Sulfolobales</taxon>
        <taxon>Sulfolobaceae</taxon>
        <taxon>Metallosphaera</taxon>
    </lineage>
</organism>
<sequence>MKLVSHYVFTAGLLTLISSPFLSFYTSLVLSFLISWVSNTLIDRLGHEIRGGYIRRTPRTHTLFRSIPWGLIPAIPLALFEGYPILLVLGVLAGPSHLLLDVFTERGIYVRQGRRWTRFALAHFSYDNIFVNGLAILTGAMFLYLALQSQLHSPIPLHLLGHVNFS</sequence>
<reference evidence="2 8" key="1">
    <citation type="journal article" date="2014" name="J. Bacteriol.">
        <title>Role of an Archaeal PitA Transporter in the Copper and Arsenic Resistance of Metallosphaera sedula, an Extreme Thermoacidophile.</title>
        <authorList>
            <person name="McCarthy S."/>
            <person name="Ai C."/>
            <person name="Wheaton G."/>
            <person name="Tevatia R."/>
            <person name="Eckrich V."/>
            <person name="Kelly R."/>
            <person name="Blum P."/>
        </authorList>
    </citation>
    <scope>NUCLEOTIDE SEQUENCE [LARGE SCALE GENOMIC DNA]</scope>
    <source>
        <strain evidence="2 8">CuR1</strain>
    </source>
</reference>
<feature type="transmembrane region" description="Helical" evidence="1">
    <location>
        <begin position="62"/>
        <end position="79"/>
    </location>
</feature>
<evidence type="ECO:0000313" key="4">
    <source>
        <dbReference type="EMBL" id="AKV76740.1"/>
    </source>
</evidence>
<reference evidence="7 9" key="3">
    <citation type="submission" date="2015-07" db="EMBL/GenBank/DDBJ databases">
        <title>Physiological, transcriptional responses and genome re-sequencing of acid resistant extremely thermoacidophilic Metallosphaera sedula SARC-M1.</title>
        <authorList>
            <person name="Ai C."/>
            <person name="McCarthy S."/>
            <person name="Eckrich V."/>
            <person name="Rudrappa D."/>
            <person name="Qiu G."/>
            <person name="Blum P."/>
        </authorList>
    </citation>
    <scope>NUCLEOTIDE SEQUENCE [LARGE SCALE GENOMIC DNA]</scope>
    <source>
        <strain evidence="7 9">SARC-M1</strain>
    </source>
</reference>
<evidence type="ECO:0000256" key="1">
    <source>
        <dbReference type="SAM" id="Phobius"/>
    </source>
</evidence>
<dbReference type="PATRIC" id="fig|43687.5.peg.1633"/>
<dbReference type="OrthoDB" id="34167at2157"/>
<dbReference type="Proteomes" id="UP000061362">
    <property type="component" value="Chromosome"/>
</dbReference>